<dbReference type="PROSITE" id="PS50994">
    <property type="entry name" value="INTEGRASE"/>
    <property type="match status" value="1"/>
</dbReference>
<name>A0AAV7PCH7_PLEWA</name>
<dbReference type="InterPro" id="IPR001584">
    <property type="entry name" value="Integrase_cat-core"/>
</dbReference>
<sequence length="131" mass="15123">MLVVIDDYSRYPELELVQSTSAATFTLKMEKLIASQGLFGEVRTDNRPFNSREWADFLKSRNTKQHRIMPRRPQVNGEVECFVRTLTKVIRITTVESQNVESAIYTFLREYRVTPMPIPGPLQANFVLVGQ</sequence>
<comment type="caution">
    <text evidence="2">The sequence shown here is derived from an EMBL/GenBank/DDBJ whole genome shotgun (WGS) entry which is preliminary data.</text>
</comment>
<dbReference type="PANTHER" id="PTHR37984:SF5">
    <property type="entry name" value="PROTEIN NYNRIN-LIKE"/>
    <property type="match status" value="1"/>
</dbReference>
<reference evidence="2" key="1">
    <citation type="journal article" date="2022" name="bioRxiv">
        <title>Sequencing and chromosome-scale assembly of the giantPleurodeles waltlgenome.</title>
        <authorList>
            <person name="Brown T."/>
            <person name="Elewa A."/>
            <person name="Iarovenko S."/>
            <person name="Subramanian E."/>
            <person name="Araus A.J."/>
            <person name="Petzold A."/>
            <person name="Susuki M."/>
            <person name="Suzuki K.-i.T."/>
            <person name="Hayashi T."/>
            <person name="Toyoda A."/>
            <person name="Oliveira C."/>
            <person name="Osipova E."/>
            <person name="Leigh N.D."/>
            <person name="Simon A."/>
            <person name="Yun M.H."/>
        </authorList>
    </citation>
    <scope>NUCLEOTIDE SEQUENCE</scope>
    <source>
        <strain evidence="2">20211129_DDA</strain>
        <tissue evidence="2">Liver</tissue>
    </source>
</reference>
<dbReference type="PANTHER" id="PTHR37984">
    <property type="entry name" value="PROTEIN CBG26694"/>
    <property type="match status" value="1"/>
</dbReference>
<dbReference type="InterPro" id="IPR036397">
    <property type="entry name" value="RNaseH_sf"/>
</dbReference>
<organism evidence="2 3">
    <name type="scientific">Pleurodeles waltl</name>
    <name type="common">Iberian ribbed newt</name>
    <dbReference type="NCBI Taxonomy" id="8319"/>
    <lineage>
        <taxon>Eukaryota</taxon>
        <taxon>Metazoa</taxon>
        <taxon>Chordata</taxon>
        <taxon>Craniata</taxon>
        <taxon>Vertebrata</taxon>
        <taxon>Euteleostomi</taxon>
        <taxon>Amphibia</taxon>
        <taxon>Batrachia</taxon>
        <taxon>Caudata</taxon>
        <taxon>Salamandroidea</taxon>
        <taxon>Salamandridae</taxon>
        <taxon>Pleurodelinae</taxon>
        <taxon>Pleurodeles</taxon>
    </lineage>
</organism>
<dbReference type="InterPro" id="IPR050951">
    <property type="entry name" value="Retrovirus_Pol_polyprotein"/>
</dbReference>
<dbReference type="GO" id="GO:0003676">
    <property type="term" value="F:nucleic acid binding"/>
    <property type="evidence" value="ECO:0007669"/>
    <property type="project" value="InterPro"/>
</dbReference>
<dbReference type="Proteomes" id="UP001066276">
    <property type="component" value="Chromosome 7"/>
</dbReference>
<evidence type="ECO:0000259" key="1">
    <source>
        <dbReference type="PROSITE" id="PS50994"/>
    </source>
</evidence>
<feature type="domain" description="Integrase catalytic" evidence="1">
    <location>
        <begin position="1"/>
        <end position="131"/>
    </location>
</feature>
<evidence type="ECO:0000313" key="3">
    <source>
        <dbReference type="Proteomes" id="UP001066276"/>
    </source>
</evidence>
<proteinExistence type="predicted"/>
<dbReference type="InterPro" id="IPR012337">
    <property type="entry name" value="RNaseH-like_sf"/>
</dbReference>
<dbReference type="AlphaFoldDB" id="A0AAV7PCH7"/>
<dbReference type="SUPFAM" id="SSF53098">
    <property type="entry name" value="Ribonuclease H-like"/>
    <property type="match status" value="1"/>
</dbReference>
<dbReference type="GO" id="GO:0015074">
    <property type="term" value="P:DNA integration"/>
    <property type="evidence" value="ECO:0007669"/>
    <property type="project" value="InterPro"/>
</dbReference>
<accession>A0AAV7PCH7</accession>
<protein>
    <recommendedName>
        <fullName evidence="1">Integrase catalytic domain-containing protein</fullName>
    </recommendedName>
</protein>
<dbReference type="Gene3D" id="3.30.420.10">
    <property type="entry name" value="Ribonuclease H-like superfamily/Ribonuclease H"/>
    <property type="match status" value="1"/>
</dbReference>
<keyword evidence="3" id="KW-1185">Reference proteome</keyword>
<evidence type="ECO:0000313" key="2">
    <source>
        <dbReference type="EMBL" id="KAJ1125865.1"/>
    </source>
</evidence>
<dbReference type="Pfam" id="PF00665">
    <property type="entry name" value="rve"/>
    <property type="match status" value="1"/>
</dbReference>
<gene>
    <name evidence="2" type="ORF">NDU88_004280</name>
</gene>
<dbReference type="EMBL" id="JANPWB010000011">
    <property type="protein sequence ID" value="KAJ1125865.1"/>
    <property type="molecule type" value="Genomic_DNA"/>
</dbReference>